<organism evidence="2 3">
    <name type="scientific">Batillaria attramentaria</name>
    <dbReference type="NCBI Taxonomy" id="370345"/>
    <lineage>
        <taxon>Eukaryota</taxon>
        <taxon>Metazoa</taxon>
        <taxon>Spiralia</taxon>
        <taxon>Lophotrochozoa</taxon>
        <taxon>Mollusca</taxon>
        <taxon>Gastropoda</taxon>
        <taxon>Caenogastropoda</taxon>
        <taxon>Sorbeoconcha</taxon>
        <taxon>Cerithioidea</taxon>
        <taxon>Batillariidae</taxon>
        <taxon>Batillaria</taxon>
    </lineage>
</organism>
<comment type="caution">
    <text evidence="2">The sequence shown here is derived from an EMBL/GenBank/DDBJ whole genome shotgun (WGS) entry which is preliminary data.</text>
</comment>
<dbReference type="AlphaFoldDB" id="A0ABD0KBB9"/>
<evidence type="ECO:0000313" key="3">
    <source>
        <dbReference type="Proteomes" id="UP001519460"/>
    </source>
</evidence>
<gene>
    <name evidence="2" type="ORF">BaRGS_00024306</name>
</gene>
<accession>A0ABD0KBB9</accession>
<sequence>FVLRASWRASSAYWRDRFLLLLVLTVQALGRGESILWAGGDIEKGGNKRERSQLSGVTPLRLALNRLYTPQPVSLPPSSDS</sequence>
<dbReference type="Proteomes" id="UP001519460">
    <property type="component" value="Unassembled WGS sequence"/>
</dbReference>
<feature type="non-terminal residue" evidence="2">
    <location>
        <position position="1"/>
    </location>
</feature>
<proteinExistence type="predicted"/>
<keyword evidence="3" id="KW-1185">Reference proteome</keyword>
<name>A0ABD0KBB9_9CAEN</name>
<protein>
    <submittedName>
        <fullName evidence="2">Uncharacterized protein</fullName>
    </submittedName>
</protein>
<reference evidence="2 3" key="1">
    <citation type="journal article" date="2023" name="Sci. Data">
        <title>Genome assembly of the Korean intertidal mud-creeper Batillaria attramentaria.</title>
        <authorList>
            <person name="Patra A.K."/>
            <person name="Ho P.T."/>
            <person name="Jun S."/>
            <person name="Lee S.J."/>
            <person name="Kim Y."/>
            <person name="Won Y.J."/>
        </authorList>
    </citation>
    <scope>NUCLEOTIDE SEQUENCE [LARGE SCALE GENOMIC DNA]</scope>
    <source>
        <strain evidence="2">Wonlab-2016</strain>
    </source>
</reference>
<dbReference type="EMBL" id="JACVVK020000210">
    <property type="protein sequence ID" value="KAK7484421.1"/>
    <property type="molecule type" value="Genomic_DNA"/>
</dbReference>
<feature type="chain" id="PRO_5044761944" evidence="1">
    <location>
        <begin position="33"/>
        <end position="81"/>
    </location>
</feature>
<evidence type="ECO:0000313" key="2">
    <source>
        <dbReference type="EMBL" id="KAK7484421.1"/>
    </source>
</evidence>
<feature type="signal peptide" evidence="1">
    <location>
        <begin position="1"/>
        <end position="32"/>
    </location>
</feature>
<keyword evidence="1" id="KW-0732">Signal</keyword>
<evidence type="ECO:0000256" key="1">
    <source>
        <dbReference type="SAM" id="SignalP"/>
    </source>
</evidence>